<gene>
    <name evidence="1" type="ORF">CQW23_07535</name>
</gene>
<reference evidence="2" key="2">
    <citation type="journal article" date="2017" name="J. Anim. Genet.">
        <title>Multiple reference genome sequences of hot pepper reveal the massive evolution of plant disease resistance genes by retroduplication.</title>
        <authorList>
            <person name="Kim S."/>
            <person name="Park J."/>
            <person name="Yeom S.-I."/>
            <person name="Kim Y.-M."/>
            <person name="Seo E."/>
            <person name="Kim K.-T."/>
            <person name="Kim M.-S."/>
            <person name="Lee J.M."/>
            <person name="Cheong K."/>
            <person name="Shin H.-S."/>
            <person name="Kim S.-B."/>
            <person name="Han K."/>
            <person name="Lee J."/>
            <person name="Park M."/>
            <person name="Lee H.-A."/>
            <person name="Lee H.-Y."/>
            <person name="Lee Y."/>
            <person name="Oh S."/>
            <person name="Lee J.H."/>
            <person name="Choi E."/>
            <person name="Choi E."/>
            <person name="Lee S.E."/>
            <person name="Jeon J."/>
            <person name="Kim H."/>
            <person name="Choi G."/>
            <person name="Song H."/>
            <person name="Lee J."/>
            <person name="Lee S.-C."/>
            <person name="Kwon J.-K."/>
            <person name="Lee H.-Y."/>
            <person name="Koo N."/>
            <person name="Hong Y."/>
            <person name="Kim R.W."/>
            <person name="Kang W.-H."/>
            <person name="Huh J.H."/>
            <person name="Kang B.-C."/>
            <person name="Yang T.-J."/>
            <person name="Lee Y.-H."/>
            <person name="Bennetzen J.L."/>
            <person name="Choi D."/>
        </authorList>
    </citation>
    <scope>NUCLEOTIDE SEQUENCE [LARGE SCALE GENOMIC DNA]</scope>
    <source>
        <strain evidence="2">cv. PBC81</strain>
    </source>
</reference>
<organism evidence="1 2">
    <name type="scientific">Capsicum baccatum</name>
    <name type="common">Peruvian pepper</name>
    <dbReference type="NCBI Taxonomy" id="33114"/>
    <lineage>
        <taxon>Eukaryota</taxon>
        <taxon>Viridiplantae</taxon>
        <taxon>Streptophyta</taxon>
        <taxon>Embryophyta</taxon>
        <taxon>Tracheophyta</taxon>
        <taxon>Spermatophyta</taxon>
        <taxon>Magnoliopsida</taxon>
        <taxon>eudicotyledons</taxon>
        <taxon>Gunneridae</taxon>
        <taxon>Pentapetalae</taxon>
        <taxon>asterids</taxon>
        <taxon>lamiids</taxon>
        <taxon>Solanales</taxon>
        <taxon>Solanaceae</taxon>
        <taxon>Solanoideae</taxon>
        <taxon>Capsiceae</taxon>
        <taxon>Capsicum</taxon>
    </lineage>
</organism>
<accession>A0A2G2X6H8</accession>
<dbReference type="Proteomes" id="UP000224567">
    <property type="component" value="Unassembled WGS sequence"/>
</dbReference>
<comment type="caution">
    <text evidence="1">The sequence shown here is derived from an EMBL/GenBank/DDBJ whole genome shotgun (WGS) entry which is preliminary data.</text>
</comment>
<name>A0A2G2X6H8_CAPBA</name>
<reference evidence="1 2" key="1">
    <citation type="journal article" date="2017" name="Genome Biol.">
        <title>New reference genome sequences of hot pepper reveal the massive evolution of plant disease-resistance genes by retroduplication.</title>
        <authorList>
            <person name="Kim S."/>
            <person name="Park J."/>
            <person name="Yeom S.I."/>
            <person name="Kim Y.M."/>
            <person name="Seo E."/>
            <person name="Kim K.T."/>
            <person name="Kim M.S."/>
            <person name="Lee J.M."/>
            <person name="Cheong K."/>
            <person name="Shin H.S."/>
            <person name="Kim S.B."/>
            <person name="Han K."/>
            <person name="Lee J."/>
            <person name="Park M."/>
            <person name="Lee H.A."/>
            <person name="Lee H.Y."/>
            <person name="Lee Y."/>
            <person name="Oh S."/>
            <person name="Lee J.H."/>
            <person name="Choi E."/>
            <person name="Choi E."/>
            <person name="Lee S.E."/>
            <person name="Jeon J."/>
            <person name="Kim H."/>
            <person name="Choi G."/>
            <person name="Song H."/>
            <person name="Lee J."/>
            <person name="Lee S.C."/>
            <person name="Kwon J.K."/>
            <person name="Lee H.Y."/>
            <person name="Koo N."/>
            <person name="Hong Y."/>
            <person name="Kim R.W."/>
            <person name="Kang W.H."/>
            <person name="Huh J.H."/>
            <person name="Kang B.C."/>
            <person name="Yang T.J."/>
            <person name="Lee Y.H."/>
            <person name="Bennetzen J.L."/>
            <person name="Choi D."/>
        </authorList>
    </citation>
    <scope>NUCLEOTIDE SEQUENCE [LARGE SCALE GENOMIC DNA]</scope>
    <source>
        <strain evidence="2">cv. PBC81</strain>
    </source>
</reference>
<evidence type="ECO:0000313" key="1">
    <source>
        <dbReference type="EMBL" id="PHT53073.1"/>
    </source>
</evidence>
<dbReference type="EMBL" id="MLFT02000003">
    <property type="protein sequence ID" value="PHT53073.1"/>
    <property type="molecule type" value="Genomic_DNA"/>
</dbReference>
<keyword evidence="2" id="KW-1185">Reference proteome</keyword>
<evidence type="ECO:0000313" key="2">
    <source>
        <dbReference type="Proteomes" id="UP000224567"/>
    </source>
</evidence>
<protein>
    <submittedName>
        <fullName evidence="1">Uncharacterized protein</fullName>
    </submittedName>
</protein>
<dbReference type="AlphaFoldDB" id="A0A2G2X6H8"/>
<proteinExistence type="predicted"/>
<sequence>MYDPGHPWLKKDGETLDKSIDNTVLLRLKQFRAANKMKKLAFKADVDNSRTIKEFMDAIPLWKLAVMVFVVLWVELEELAVMVPSVLQSEIMKSVVMALNVLQAELME</sequence>
<dbReference type="STRING" id="33114.A0A2G2X6H8"/>